<evidence type="ECO:0000256" key="1">
    <source>
        <dbReference type="ARBA" id="ARBA00022714"/>
    </source>
</evidence>
<proteinExistence type="predicted"/>
<keyword evidence="2" id="KW-0479">Metal-binding</keyword>
<dbReference type="Proteomes" id="UP000461948">
    <property type="component" value="Unassembled WGS sequence"/>
</dbReference>
<comment type="caution">
    <text evidence="6">The sequence shown here is derived from an EMBL/GenBank/DDBJ whole genome shotgun (WGS) entry which is preliminary data.</text>
</comment>
<organism evidence="6 7">
    <name type="scientific">Enterobacter agglomerans</name>
    <name type="common">Erwinia herbicola</name>
    <name type="synonym">Pantoea agglomerans</name>
    <dbReference type="NCBI Taxonomy" id="549"/>
    <lineage>
        <taxon>Bacteria</taxon>
        <taxon>Pseudomonadati</taxon>
        <taxon>Pseudomonadota</taxon>
        <taxon>Gammaproteobacteria</taxon>
        <taxon>Enterobacterales</taxon>
        <taxon>Erwiniaceae</taxon>
        <taxon>Pantoea</taxon>
        <taxon>Pantoea agglomerans group</taxon>
    </lineage>
</organism>
<dbReference type="PROSITE" id="PS51296">
    <property type="entry name" value="RIESKE"/>
    <property type="match status" value="1"/>
</dbReference>
<keyword evidence="4" id="KW-0411">Iron-sulfur</keyword>
<dbReference type="InterPro" id="IPR017941">
    <property type="entry name" value="Rieske_2Fe-2S"/>
</dbReference>
<dbReference type="Gene3D" id="2.102.10.10">
    <property type="entry name" value="Rieske [2Fe-2S] iron-sulphur domain"/>
    <property type="match status" value="1"/>
</dbReference>
<keyword evidence="1" id="KW-0001">2Fe-2S</keyword>
<dbReference type="EMBL" id="WKLC01000580">
    <property type="protein sequence ID" value="MSE16117.1"/>
    <property type="molecule type" value="Genomic_DNA"/>
</dbReference>
<evidence type="ECO:0000256" key="4">
    <source>
        <dbReference type="ARBA" id="ARBA00023014"/>
    </source>
</evidence>
<evidence type="ECO:0000313" key="7">
    <source>
        <dbReference type="Proteomes" id="UP000461948"/>
    </source>
</evidence>
<feature type="domain" description="Rieske" evidence="5">
    <location>
        <begin position="4"/>
        <end position="65"/>
    </location>
</feature>
<name>A0A7X2MMU0_ENTAG</name>
<accession>A0A7X2MMU0</accession>
<dbReference type="GO" id="GO:0051537">
    <property type="term" value="F:2 iron, 2 sulfur cluster binding"/>
    <property type="evidence" value="ECO:0007669"/>
    <property type="project" value="UniProtKB-KW"/>
</dbReference>
<reference evidence="6 7" key="1">
    <citation type="submission" date="2019-11" db="EMBL/GenBank/DDBJ databases">
        <title>Draft Genome Sequence of Plant Growth-Promoting Rhizosphere-Associated Bacteria.</title>
        <authorList>
            <person name="Vasilyev I.Y."/>
            <person name="Radchenko V."/>
            <person name="Ilnitskaya E.V."/>
        </authorList>
    </citation>
    <scope>NUCLEOTIDE SEQUENCE [LARGE SCALE GENOMIC DNA]</scope>
    <source>
        <strain evidence="6 7">VRA_MhP_f</strain>
    </source>
</reference>
<dbReference type="SUPFAM" id="SSF50022">
    <property type="entry name" value="ISP domain"/>
    <property type="match status" value="1"/>
</dbReference>
<protein>
    <submittedName>
        <fullName evidence="6">Rieske 2Fe-2S domain-containing protein</fullName>
    </submittedName>
</protein>
<evidence type="ECO:0000313" key="6">
    <source>
        <dbReference type="EMBL" id="MSE16117.1"/>
    </source>
</evidence>
<feature type="non-terminal residue" evidence="6">
    <location>
        <position position="65"/>
    </location>
</feature>
<keyword evidence="3" id="KW-0408">Iron</keyword>
<dbReference type="InterPro" id="IPR036922">
    <property type="entry name" value="Rieske_2Fe-2S_sf"/>
</dbReference>
<dbReference type="AlphaFoldDB" id="A0A7X2MMU0"/>
<dbReference type="Pfam" id="PF00355">
    <property type="entry name" value="Rieske"/>
    <property type="match status" value="1"/>
</dbReference>
<sequence>MNYQFTVDLNDLPQRQPVKKTLGEVEVLLIRDGDNVRAYQAKCPHAGAPLEQGAICSDRLVCPWH</sequence>
<evidence type="ECO:0000256" key="2">
    <source>
        <dbReference type="ARBA" id="ARBA00022723"/>
    </source>
</evidence>
<gene>
    <name evidence="6" type="ORF">GKC49_13630</name>
</gene>
<evidence type="ECO:0000256" key="3">
    <source>
        <dbReference type="ARBA" id="ARBA00023004"/>
    </source>
</evidence>
<dbReference type="GO" id="GO:0046872">
    <property type="term" value="F:metal ion binding"/>
    <property type="evidence" value="ECO:0007669"/>
    <property type="project" value="UniProtKB-KW"/>
</dbReference>
<evidence type="ECO:0000259" key="5">
    <source>
        <dbReference type="PROSITE" id="PS51296"/>
    </source>
</evidence>